<dbReference type="AlphaFoldDB" id="A0A1C5I782"/>
<dbReference type="GO" id="GO:0003700">
    <property type="term" value="F:DNA-binding transcription factor activity"/>
    <property type="evidence" value="ECO:0007669"/>
    <property type="project" value="InterPro"/>
</dbReference>
<dbReference type="SUPFAM" id="SSF46689">
    <property type="entry name" value="Homeodomain-like"/>
    <property type="match status" value="2"/>
</dbReference>
<keyword evidence="1" id="KW-0805">Transcription regulation</keyword>
<keyword evidence="7" id="KW-1185">Reference proteome</keyword>
<dbReference type="EMBL" id="FMDM01000005">
    <property type="protein sequence ID" value="SCG54087.1"/>
    <property type="molecule type" value="Genomic_DNA"/>
</dbReference>
<evidence type="ECO:0000256" key="1">
    <source>
        <dbReference type="ARBA" id="ARBA00023015"/>
    </source>
</evidence>
<feature type="region of interest" description="Disordered" evidence="4">
    <location>
        <begin position="139"/>
        <end position="161"/>
    </location>
</feature>
<gene>
    <name evidence="6" type="ORF">GA0070213_10524</name>
</gene>
<dbReference type="PROSITE" id="PS01124">
    <property type="entry name" value="HTH_ARAC_FAMILY_2"/>
    <property type="match status" value="1"/>
</dbReference>
<dbReference type="InterPro" id="IPR050204">
    <property type="entry name" value="AraC_XylS_family_regulators"/>
</dbReference>
<keyword evidence="3" id="KW-0804">Transcription</keyword>
<dbReference type="InterPro" id="IPR018060">
    <property type="entry name" value="HTH_AraC"/>
</dbReference>
<name>A0A1C5I782_9ACTN</name>
<proteinExistence type="predicted"/>
<dbReference type="Proteomes" id="UP000199360">
    <property type="component" value="Unassembled WGS sequence"/>
</dbReference>
<accession>A0A1C5I782</accession>
<dbReference type="PANTHER" id="PTHR46796">
    <property type="entry name" value="HTH-TYPE TRANSCRIPTIONAL ACTIVATOR RHAS-RELATED"/>
    <property type="match status" value="1"/>
</dbReference>
<dbReference type="Pfam" id="PF12833">
    <property type="entry name" value="HTH_18"/>
    <property type="match status" value="1"/>
</dbReference>
<dbReference type="GO" id="GO:0043565">
    <property type="term" value="F:sequence-specific DNA binding"/>
    <property type="evidence" value="ECO:0007669"/>
    <property type="project" value="InterPro"/>
</dbReference>
<dbReference type="PANTHER" id="PTHR46796:SF12">
    <property type="entry name" value="HTH-TYPE DNA-BINDING TRANSCRIPTIONAL ACTIVATOR EUTR"/>
    <property type="match status" value="1"/>
</dbReference>
<reference evidence="7" key="1">
    <citation type="submission" date="2016-06" db="EMBL/GenBank/DDBJ databases">
        <authorList>
            <person name="Varghese N."/>
            <person name="Submissions Spin"/>
        </authorList>
    </citation>
    <scope>NUCLEOTIDE SEQUENCE [LARGE SCALE GENOMIC DNA]</scope>
    <source>
        <strain evidence="7">DSM 45647</strain>
    </source>
</reference>
<sequence>MAGSVTDPAGPPPQIRFVSSEPDEAREFIGRLYGAHLRVGDAAGGGMWVGFDRLEFGDVNLSAVRIAADLDFRMEGGDQVLISTVKAGRVDYARGRDSARYGPGDTYLGSRAGVRWDARLHGPDLDVVGLPEALLDEVAGTAPDGPGGRWRPRSWEPSPGCAGQWHATARYVRELLEQPRAGTEPLILGAAVRLLAATALTIFPGDVPAGPSAGDRRDAHPATLRRAIAFIEANPEVDLGVADIARAAAVTVRALRLAFRRHLGITPLAYLHRVRLDKAREDLSRATSGDDGTVTSIANRWGFADPVRFAERYRDEYGETPGRTLRR</sequence>
<evidence type="ECO:0000313" key="6">
    <source>
        <dbReference type="EMBL" id="SCG54087.1"/>
    </source>
</evidence>
<protein>
    <submittedName>
        <fullName evidence="6">Transcriptional regulator, AraC family</fullName>
    </submittedName>
</protein>
<evidence type="ECO:0000259" key="5">
    <source>
        <dbReference type="PROSITE" id="PS01124"/>
    </source>
</evidence>
<evidence type="ECO:0000256" key="2">
    <source>
        <dbReference type="ARBA" id="ARBA00023125"/>
    </source>
</evidence>
<dbReference type="STRING" id="745366.GA0070213_10524"/>
<organism evidence="6 7">
    <name type="scientific">Micromonospora humi</name>
    <dbReference type="NCBI Taxonomy" id="745366"/>
    <lineage>
        <taxon>Bacteria</taxon>
        <taxon>Bacillati</taxon>
        <taxon>Actinomycetota</taxon>
        <taxon>Actinomycetes</taxon>
        <taxon>Micromonosporales</taxon>
        <taxon>Micromonosporaceae</taxon>
        <taxon>Micromonospora</taxon>
    </lineage>
</organism>
<dbReference type="InterPro" id="IPR009057">
    <property type="entry name" value="Homeodomain-like_sf"/>
</dbReference>
<keyword evidence="2" id="KW-0238">DNA-binding</keyword>
<dbReference type="SMART" id="SM00342">
    <property type="entry name" value="HTH_ARAC"/>
    <property type="match status" value="1"/>
</dbReference>
<feature type="domain" description="HTH araC/xylS-type" evidence="5">
    <location>
        <begin position="225"/>
        <end position="327"/>
    </location>
</feature>
<evidence type="ECO:0000313" key="7">
    <source>
        <dbReference type="Proteomes" id="UP000199360"/>
    </source>
</evidence>
<evidence type="ECO:0000256" key="3">
    <source>
        <dbReference type="ARBA" id="ARBA00023163"/>
    </source>
</evidence>
<evidence type="ECO:0000256" key="4">
    <source>
        <dbReference type="SAM" id="MobiDB-lite"/>
    </source>
</evidence>
<dbReference type="Gene3D" id="1.10.10.60">
    <property type="entry name" value="Homeodomain-like"/>
    <property type="match status" value="1"/>
</dbReference>
<dbReference type="RefSeq" id="WP_217628607.1">
    <property type="nucleotide sequence ID" value="NZ_FMDM01000005.1"/>
</dbReference>